<name>A0ABS3ZJ43_9FIRM</name>
<dbReference type="RefSeq" id="WP_209293476.1">
    <property type="nucleotide sequence ID" value="NZ_JAFIQO010000114.1"/>
</dbReference>
<keyword evidence="1" id="KW-0540">Nuclease</keyword>
<comment type="caution">
    <text evidence="1">The sequence shown here is derived from an EMBL/GenBank/DDBJ whole genome shotgun (WGS) entry which is preliminary data.</text>
</comment>
<reference evidence="1 2" key="1">
    <citation type="submission" date="2021-02" db="EMBL/GenBank/DDBJ databases">
        <title>Lactate utilizing bacteria of the human gut.</title>
        <authorList>
            <person name="Sheridan P.O."/>
        </authorList>
    </citation>
    <scope>NUCLEOTIDE SEQUENCE [LARGE SCALE GENOMIC DNA]</scope>
    <source>
        <strain evidence="1 2">HTF-83D</strain>
    </source>
</reference>
<keyword evidence="2" id="KW-1185">Reference proteome</keyword>
<keyword evidence="1" id="KW-0255">Endonuclease</keyword>
<organism evidence="1 2">
    <name type="scientific">Anaerobutyricum soehngenii</name>
    <dbReference type="NCBI Taxonomy" id="105843"/>
    <lineage>
        <taxon>Bacteria</taxon>
        <taxon>Bacillati</taxon>
        <taxon>Bacillota</taxon>
        <taxon>Clostridia</taxon>
        <taxon>Lachnospirales</taxon>
        <taxon>Lachnospiraceae</taxon>
        <taxon>Anaerobutyricum</taxon>
    </lineage>
</organism>
<sequence length="364" mass="42249">MNDQPRLFGIKRSNRDYSLKDTWGKNQFNSSFPAALACYLYSKGLKAVYYKTDKDFNKVLDYIGIDELYAVNPLGEDIYFSFETQYTPFQKYVIGQIPRNDLVILSHDQCVSSLEIKLVALPDNSTCEMEEEFYGSEIVIRPDTIIYLACSFINIYKDKPEKIKYIMGNIGENIKDWTSASEVLPWVYEIYLAIKRLIESSYETQTPIVMEPVWKTEGKSPKLSYNCLDVFVWSNCGILKLFMPKEDDFVTDENGKKTLPKISRHIRTMIWLFKMLKDFSEKGHFDGARIIDELSYNTKNDKAFSSSGLRTYPIMKCDELTKPRITKDEIKKIILGGGQNLLSPERRFDAIIYNSPDLFREDNE</sequence>
<evidence type="ECO:0000313" key="2">
    <source>
        <dbReference type="Proteomes" id="UP001315001"/>
    </source>
</evidence>
<dbReference type="EMBL" id="JAFIQO010000114">
    <property type="protein sequence ID" value="MBP0057235.1"/>
    <property type="molecule type" value="Genomic_DNA"/>
</dbReference>
<gene>
    <name evidence="1" type="ORF">JYQ75_07495</name>
</gene>
<protein>
    <submittedName>
        <fullName evidence="1">HindVP family restriction endonuclease</fullName>
    </submittedName>
</protein>
<proteinExistence type="predicted"/>
<accession>A0ABS3ZJ43</accession>
<dbReference type="Proteomes" id="UP001315001">
    <property type="component" value="Unassembled WGS sequence"/>
</dbReference>
<dbReference type="GO" id="GO:0004519">
    <property type="term" value="F:endonuclease activity"/>
    <property type="evidence" value="ECO:0007669"/>
    <property type="project" value="UniProtKB-KW"/>
</dbReference>
<dbReference type="Pfam" id="PF09519">
    <property type="entry name" value="RE_HindVP"/>
    <property type="match status" value="1"/>
</dbReference>
<keyword evidence="1" id="KW-0378">Hydrolase</keyword>
<evidence type="ECO:0000313" key="1">
    <source>
        <dbReference type="EMBL" id="MBP0057235.1"/>
    </source>
</evidence>
<dbReference type="InterPro" id="IPR019044">
    <property type="entry name" value="Restrct_endonuc_II_HindVP"/>
</dbReference>